<name>A0A6A4SYR3_SCOMX</name>
<sequence length="183" mass="20189">MPCFGKLRTQPGSILRVVPCCPREARAREAWPRAGPAQSTGDEDDGFLSERVDQTLQQTVMSWGQGHKQMSCDMTLQANTRKLACGKTELAVAALRQQQRVVHTHTRNRSSAVRISSSLSPFVSDQGNTLCTPINKDSTLITAQRPKLHKYTNPSSIHPSPITLSLSTNRNPENPSQIEPSEK</sequence>
<feature type="compositionally biased region" description="Polar residues" evidence="1">
    <location>
        <begin position="152"/>
        <end position="183"/>
    </location>
</feature>
<reference evidence="2 3" key="1">
    <citation type="submission" date="2019-06" db="EMBL/GenBank/DDBJ databases">
        <title>Draft genomes of female and male turbot (Scophthalmus maximus).</title>
        <authorList>
            <person name="Xu H."/>
            <person name="Xu X.-W."/>
            <person name="Shao C."/>
            <person name="Chen S."/>
        </authorList>
    </citation>
    <scope>NUCLEOTIDE SEQUENCE [LARGE SCALE GENOMIC DNA]</scope>
    <source>
        <strain evidence="2">Ysfricsl-2016a</strain>
        <tissue evidence="2">Blood</tissue>
    </source>
</reference>
<evidence type="ECO:0000313" key="2">
    <source>
        <dbReference type="EMBL" id="KAF0035152.1"/>
    </source>
</evidence>
<protein>
    <submittedName>
        <fullName evidence="2">Uncharacterized protein</fullName>
    </submittedName>
</protein>
<proteinExistence type="predicted"/>
<comment type="caution">
    <text evidence="2">The sequence shown here is derived from an EMBL/GenBank/DDBJ whole genome shotgun (WGS) entry which is preliminary data.</text>
</comment>
<evidence type="ECO:0000256" key="1">
    <source>
        <dbReference type="SAM" id="MobiDB-lite"/>
    </source>
</evidence>
<feature type="region of interest" description="Disordered" evidence="1">
    <location>
        <begin position="146"/>
        <end position="183"/>
    </location>
</feature>
<dbReference type="AlphaFoldDB" id="A0A6A4SYR3"/>
<gene>
    <name evidence="2" type="ORF">F2P81_012910</name>
</gene>
<dbReference type="EMBL" id="VEVO01000011">
    <property type="protein sequence ID" value="KAF0035152.1"/>
    <property type="molecule type" value="Genomic_DNA"/>
</dbReference>
<evidence type="ECO:0000313" key="3">
    <source>
        <dbReference type="Proteomes" id="UP000438429"/>
    </source>
</evidence>
<dbReference type="Proteomes" id="UP000438429">
    <property type="component" value="Unassembled WGS sequence"/>
</dbReference>
<accession>A0A6A4SYR3</accession>
<organism evidence="2 3">
    <name type="scientific">Scophthalmus maximus</name>
    <name type="common">Turbot</name>
    <name type="synonym">Psetta maxima</name>
    <dbReference type="NCBI Taxonomy" id="52904"/>
    <lineage>
        <taxon>Eukaryota</taxon>
        <taxon>Metazoa</taxon>
        <taxon>Chordata</taxon>
        <taxon>Craniata</taxon>
        <taxon>Vertebrata</taxon>
        <taxon>Euteleostomi</taxon>
        <taxon>Actinopterygii</taxon>
        <taxon>Neopterygii</taxon>
        <taxon>Teleostei</taxon>
        <taxon>Neoteleostei</taxon>
        <taxon>Acanthomorphata</taxon>
        <taxon>Carangaria</taxon>
        <taxon>Pleuronectiformes</taxon>
        <taxon>Pleuronectoidei</taxon>
        <taxon>Scophthalmidae</taxon>
        <taxon>Scophthalmus</taxon>
    </lineage>
</organism>